<dbReference type="GO" id="GO:0090162">
    <property type="term" value="P:establishment of epithelial cell polarity"/>
    <property type="evidence" value="ECO:0007669"/>
    <property type="project" value="InterPro"/>
</dbReference>
<gene>
    <name evidence="3" type="ORF">NEZAVI_LOCUS7831</name>
</gene>
<feature type="coiled-coil region" evidence="1">
    <location>
        <begin position="237"/>
        <end position="329"/>
    </location>
</feature>
<dbReference type="GO" id="GO:0005814">
    <property type="term" value="C:centriole"/>
    <property type="evidence" value="ECO:0007669"/>
    <property type="project" value="TreeGrafter"/>
</dbReference>
<dbReference type="AlphaFoldDB" id="A0A9P0MPN3"/>
<accession>A0A9P0MPN3</accession>
<dbReference type="GO" id="GO:0036064">
    <property type="term" value="C:ciliary basal body"/>
    <property type="evidence" value="ECO:0007669"/>
    <property type="project" value="TreeGrafter"/>
</dbReference>
<evidence type="ECO:0000313" key="3">
    <source>
        <dbReference type="EMBL" id="CAH1398112.1"/>
    </source>
</evidence>
<dbReference type="EMBL" id="OV725080">
    <property type="protein sequence ID" value="CAH1398112.1"/>
    <property type="molecule type" value="Genomic_DNA"/>
</dbReference>
<feature type="compositionally biased region" description="Basic and acidic residues" evidence="2">
    <location>
        <begin position="75"/>
        <end position="111"/>
    </location>
</feature>
<evidence type="ECO:0000256" key="2">
    <source>
        <dbReference type="SAM" id="MobiDB-lite"/>
    </source>
</evidence>
<dbReference type="OrthoDB" id="8195456at2759"/>
<dbReference type="GO" id="GO:0060271">
    <property type="term" value="P:cilium assembly"/>
    <property type="evidence" value="ECO:0007669"/>
    <property type="project" value="InterPro"/>
</dbReference>
<dbReference type="GO" id="GO:0097539">
    <property type="term" value="C:ciliary transition fiber"/>
    <property type="evidence" value="ECO:0007669"/>
    <property type="project" value="InterPro"/>
</dbReference>
<dbReference type="PANTHER" id="PTHR33689:SF1">
    <property type="entry name" value="FAS-BINDING FACTOR 1"/>
    <property type="match status" value="1"/>
</dbReference>
<feature type="region of interest" description="Disordered" evidence="2">
    <location>
        <begin position="192"/>
        <end position="213"/>
    </location>
</feature>
<evidence type="ECO:0000313" key="4">
    <source>
        <dbReference type="Proteomes" id="UP001152798"/>
    </source>
</evidence>
<keyword evidence="4" id="KW-1185">Reference proteome</keyword>
<feature type="region of interest" description="Disordered" evidence="2">
    <location>
        <begin position="1"/>
        <end position="143"/>
    </location>
</feature>
<organism evidence="3 4">
    <name type="scientific">Nezara viridula</name>
    <name type="common">Southern green stink bug</name>
    <name type="synonym">Cimex viridulus</name>
    <dbReference type="NCBI Taxonomy" id="85310"/>
    <lineage>
        <taxon>Eukaryota</taxon>
        <taxon>Metazoa</taxon>
        <taxon>Ecdysozoa</taxon>
        <taxon>Arthropoda</taxon>
        <taxon>Hexapoda</taxon>
        <taxon>Insecta</taxon>
        <taxon>Pterygota</taxon>
        <taxon>Neoptera</taxon>
        <taxon>Paraneoptera</taxon>
        <taxon>Hemiptera</taxon>
        <taxon>Heteroptera</taxon>
        <taxon>Panheteroptera</taxon>
        <taxon>Pentatomomorpha</taxon>
        <taxon>Pentatomoidea</taxon>
        <taxon>Pentatomidae</taxon>
        <taxon>Pentatominae</taxon>
        <taxon>Nezara</taxon>
    </lineage>
</organism>
<sequence length="637" mass="73154">MTTTRRNDKKMETSSASNPGSGLDGDFDWLTGIKSSPAKEAPRQNISDIVRPKTAASPVTSTPQPLKAPPSAGSKPKESKIPDWLDELVKDSSQQKKELSAAEDDSKKFPDWLKGNSSDPQQDQPQERPEEHQAKNVKISSGEQVNEVDSNIMSKLASVQMELVAAMSKRTENLQIYMQELMHEAERVVSSNSASPNSKISPIHVKNHDSPKENGDVNNELVSNHLSEELAHKDNLIHDLEIKVGRLELQNEHLEMKIQNLIKTHEMEIESIKKTHGYEISAWETRLQRLTKTFEETTSEYEEKIEKLKEKEGLIIAEHKDRIAKLEEERIADLTKLGEFHRLAMDQAASFTVVAPNSISQTIRLPLRGQHRPKDEVELSERESALLEKERQIEVLKATLEAERKELEEALEMDKIRREEHARESRRQTTEIRLREEVRQTETKREREQLDALALQIKIMRDEALKEQGEIAKEKLELAAERARLEATYSIQGRTEGSIPPLDIMQARAEVEAALETARQAKEAAEMERRRQAEMRQAVEQITWEQKEMDLRLENRERHVNDMLKSAERLRNEGLSAIEEAKAMKLEMENQQREVREQLNQIETKERVLAKTFVDPKAVIMRLKAEKELESFMTARK</sequence>
<dbReference type="InterPro" id="IPR033561">
    <property type="entry name" value="FBF1"/>
</dbReference>
<feature type="compositionally biased region" description="Basic and acidic residues" evidence="2">
    <location>
        <begin position="1"/>
        <end position="12"/>
    </location>
</feature>
<feature type="compositionally biased region" description="Low complexity" evidence="2">
    <location>
        <begin position="192"/>
        <end position="203"/>
    </location>
</feature>
<protein>
    <submittedName>
        <fullName evidence="3">Uncharacterized protein</fullName>
    </submittedName>
</protein>
<reference evidence="3" key="1">
    <citation type="submission" date="2022-01" db="EMBL/GenBank/DDBJ databases">
        <authorList>
            <person name="King R."/>
        </authorList>
    </citation>
    <scope>NUCLEOTIDE SEQUENCE</scope>
</reference>
<proteinExistence type="predicted"/>
<evidence type="ECO:0000256" key="1">
    <source>
        <dbReference type="SAM" id="Coils"/>
    </source>
</evidence>
<dbReference type="PANTHER" id="PTHR33689">
    <property type="entry name" value="FAS-BINDING FACTOR 1"/>
    <property type="match status" value="1"/>
</dbReference>
<dbReference type="Proteomes" id="UP001152798">
    <property type="component" value="Chromosome 4"/>
</dbReference>
<keyword evidence="1" id="KW-0175">Coiled coil</keyword>
<feature type="coiled-coil region" evidence="1">
    <location>
        <begin position="386"/>
        <end position="608"/>
    </location>
</feature>
<feature type="compositionally biased region" description="Basic and acidic residues" evidence="2">
    <location>
        <begin position="125"/>
        <end position="134"/>
    </location>
</feature>
<name>A0A9P0MPN3_NEZVI</name>